<feature type="compositionally biased region" description="Basic and acidic residues" evidence="5">
    <location>
        <begin position="97"/>
        <end position="110"/>
    </location>
</feature>
<gene>
    <name evidence="6" type="ORF">Q5P01_018804</name>
</gene>
<reference evidence="6" key="1">
    <citation type="submission" date="2023-07" db="EMBL/GenBank/DDBJ databases">
        <title>Chromosome-level Genome Assembly of Striped Snakehead (Channa striata).</title>
        <authorList>
            <person name="Liu H."/>
        </authorList>
    </citation>
    <scope>NUCLEOTIDE SEQUENCE</scope>
    <source>
        <strain evidence="6">Gz</strain>
        <tissue evidence="6">Muscle</tissue>
    </source>
</reference>
<keyword evidence="3" id="KW-0964">Secreted</keyword>
<evidence type="ECO:0000256" key="4">
    <source>
        <dbReference type="ARBA" id="ARBA00022815"/>
    </source>
</evidence>
<name>A0AA88SEG7_CHASR</name>
<keyword evidence="7" id="KW-1185">Reference proteome</keyword>
<sequence length="160" mass="17342">MNAGEDTTAQDETFLSSRCLSSHPPLPHLMDRHIGTLDFFSLTMGPSGFRTLSQTSWGLRMKRTGPGRRGHCRAQRGDTMDRLLSTFPVGDSLQGTHYHDGGEGEDGERRNDALTSIAGGLQAVGREKGGFGFRFGRKRWTDRGSGSDEAGVLNGKESGV</sequence>
<comment type="subcellular location">
    <subcellularLocation>
        <location evidence="1">Secreted</location>
    </subcellularLocation>
</comment>
<evidence type="ECO:0000256" key="3">
    <source>
        <dbReference type="ARBA" id="ARBA00022525"/>
    </source>
</evidence>
<dbReference type="AlphaFoldDB" id="A0AA88SEG7"/>
<feature type="region of interest" description="Disordered" evidence="5">
    <location>
        <begin position="136"/>
        <end position="160"/>
    </location>
</feature>
<dbReference type="Proteomes" id="UP001187415">
    <property type="component" value="Unassembled WGS sequence"/>
</dbReference>
<dbReference type="InterPro" id="IPR024565">
    <property type="entry name" value="P518"/>
</dbReference>
<comment type="caution">
    <text evidence="6">The sequence shown here is derived from an EMBL/GenBank/DDBJ whole genome shotgun (WGS) entry which is preliminary data.</text>
</comment>
<evidence type="ECO:0000256" key="2">
    <source>
        <dbReference type="ARBA" id="ARBA00005516"/>
    </source>
</evidence>
<dbReference type="GO" id="GO:0031854">
    <property type="term" value="F:orexigenic neuropeptide QRFP receptor binding"/>
    <property type="evidence" value="ECO:0007669"/>
    <property type="project" value="InterPro"/>
</dbReference>
<protein>
    <submittedName>
        <fullName evidence="6">Uncharacterized protein</fullName>
    </submittedName>
</protein>
<accession>A0AA88SEG7</accession>
<evidence type="ECO:0000313" key="6">
    <source>
        <dbReference type="EMBL" id="KAK2830873.1"/>
    </source>
</evidence>
<evidence type="ECO:0000256" key="1">
    <source>
        <dbReference type="ARBA" id="ARBA00004613"/>
    </source>
</evidence>
<dbReference type="EMBL" id="JAUPFM010000014">
    <property type="protein sequence ID" value="KAK2830873.1"/>
    <property type="molecule type" value="Genomic_DNA"/>
</dbReference>
<dbReference type="Pfam" id="PF11109">
    <property type="entry name" value="RFamide_26RFa"/>
    <property type="match status" value="1"/>
</dbReference>
<comment type="similarity">
    <text evidence="2">Belongs to the RFamide neuropeptide family.</text>
</comment>
<dbReference type="GO" id="GO:0005576">
    <property type="term" value="C:extracellular region"/>
    <property type="evidence" value="ECO:0007669"/>
    <property type="project" value="UniProtKB-SubCell"/>
</dbReference>
<evidence type="ECO:0000313" key="7">
    <source>
        <dbReference type="Proteomes" id="UP001187415"/>
    </source>
</evidence>
<evidence type="ECO:0000256" key="5">
    <source>
        <dbReference type="SAM" id="MobiDB-lite"/>
    </source>
</evidence>
<proteinExistence type="inferred from homology"/>
<organism evidence="6 7">
    <name type="scientific">Channa striata</name>
    <name type="common">Snakehead murrel</name>
    <name type="synonym">Ophicephalus striatus</name>
    <dbReference type="NCBI Taxonomy" id="64152"/>
    <lineage>
        <taxon>Eukaryota</taxon>
        <taxon>Metazoa</taxon>
        <taxon>Chordata</taxon>
        <taxon>Craniata</taxon>
        <taxon>Vertebrata</taxon>
        <taxon>Euteleostomi</taxon>
        <taxon>Actinopterygii</taxon>
        <taxon>Neopterygii</taxon>
        <taxon>Teleostei</taxon>
        <taxon>Neoteleostei</taxon>
        <taxon>Acanthomorphata</taxon>
        <taxon>Anabantaria</taxon>
        <taxon>Anabantiformes</taxon>
        <taxon>Channoidei</taxon>
        <taxon>Channidae</taxon>
        <taxon>Channa</taxon>
    </lineage>
</organism>
<feature type="region of interest" description="Disordered" evidence="5">
    <location>
        <begin position="91"/>
        <end position="110"/>
    </location>
</feature>
<keyword evidence="4" id="KW-0027">Amidation</keyword>